<evidence type="ECO:0000256" key="14">
    <source>
        <dbReference type="PIRSR" id="PIRSR603373-2"/>
    </source>
</evidence>
<evidence type="ECO:0000256" key="7">
    <source>
        <dbReference type="ARBA" id="ARBA00022989"/>
    </source>
</evidence>
<keyword evidence="5 15" id="KW-0812">Transmembrane</keyword>
<feature type="transmembrane region" description="Helical" evidence="15">
    <location>
        <begin position="302"/>
        <end position="322"/>
    </location>
</feature>
<dbReference type="GO" id="GO:0046872">
    <property type="term" value="F:metal ion binding"/>
    <property type="evidence" value="ECO:0007669"/>
    <property type="project" value="UniProtKB-KW"/>
</dbReference>
<evidence type="ECO:0000256" key="13">
    <source>
        <dbReference type="PIRSR" id="PIRSR603373-1"/>
    </source>
</evidence>
<dbReference type="AlphaFoldDB" id="F4MLU9"/>
<keyword evidence="14" id="KW-0479">Metal-binding</keyword>
<dbReference type="InterPro" id="IPR050860">
    <property type="entry name" value="FeoB_GTPase"/>
</dbReference>
<evidence type="ECO:0000256" key="10">
    <source>
        <dbReference type="ARBA" id="ARBA00023134"/>
    </source>
</evidence>
<reference evidence="17" key="2">
    <citation type="journal article" date="2012" name="Environ. Microbiol.">
        <title>Genomic content of uncultured Bacteroidetes from contrasting oceanic provinces in the North Atlantic Ocean.</title>
        <authorList>
            <person name="Gomez-Pereira P.R."/>
            <person name="Schuler M."/>
            <person name="Fuchs B.M."/>
            <person name="Bennke C."/>
            <person name="Teeling H."/>
            <person name="Waldmann J."/>
            <person name="Richter M."/>
            <person name="Barbe V."/>
            <person name="Bataille E."/>
            <person name="Glockner F.O."/>
            <person name="Amann R."/>
        </authorList>
    </citation>
    <scope>NUCLEOTIDE SEQUENCE</scope>
</reference>
<keyword evidence="11 15" id="KW-0472">Membrane</keyword>
<keyword evidence="14" id="KW-0460">Magnesium</keyword>
<comment type="similarity">
    <text evidence="15">Belongs to the TRAFAC class TrmE-Era-EngA-EngB-Septin-like GTPase superfamily. FeoB GTPase (TC 9.A.8) family.</text>
</comment>
<keyword evidence="2 15" id="KW-0813">Transport</keyword>
<dbReference type="SUPFAM" id="SSF52540">
    <property type="entry name" value="P-loop containing nucleoside triphosphate hydrolases"/>
    <property type="match status" value="1"/>
</dbReference>
<dbReference type="EMBL" id="FQ032808">
    <property type="protein sequence ID" value="CBL87112.1"/>
    <property type="molecule type" value="Genomic_DNA"/>
</dbReference>
<feature type="transmembrane region" description="Helical" evidence="15">
    <location>
        <begin position="650"/>
        <end position="670"/>
    </location>
</feature>
<dbReference type="PRINTS" id="PR00326">
    <property type="entry name" value="GTP1OBG"/>
</dbReference>
<dbReference type="InterPro" id="IPR027417">
    <property type="entry name" value="P-loop_NTPase"/>
</dbReference>
<dbReference type="InterPro" id="IPR006073">
    <property type="entry name" value="GTP-bd"/>
</dbReference>
<feature type="transmembrane region" description="Helical" evidence="15">
    <location>
        <begin position="404"/>
        <end position="430"/>
    </location>
</feature>
<evidence type="ECO:0000256" key="1">
    <source>
        <dbReference type="ARBA" id="ARBA00004651"/>
    </source>
</evidence>
<evidence type="ECO:0000256" key="15">
    <source>
        <dbReference type="RuleBase" id="RU362098"/>
    </source>
</evidence>
<keyword evidence="10 13" id="KW-0342">GTP-binding</keyword>
<dbReference type="Gene3D" id="3.40.50.300">
    <property type="entry name" value="P-loop containing nucleotide triphosphate hydrolases"/>
    <property type="match status" value="1"/>
</dbReference>
<feature type="transmembrane region" description="Helical" evidence="15">
    <location>
        <begin position="505"/>
        <end position="523"/>
    </location>
</feature>
<keyword evidence="8 15" id="KW-0408">Iron</keyword>
<accession>F4MLU9</accession>
<evidence type="ECO:0000256" key="11">
    <source>
        <dbReference type="ARBA" id="ARBA00023136"/>
    </source>
</evidence>
<feature type="transmembrane region" description="Helical" evidence="15">
    <location>
        <begin position="370"/>
        <end position="392"/>
    </location>
</feature>
<feature type="transmembrane region" description="Helical" evidence="15">
    <location>
        <begin position="329"/>
        <end position="350"/>
    </location>
</feature>
<dbReference type="PANTHER" id="PTHR43185">
    <property type="entry name" value="FERROUS IRON TRANSPORT PROTEIN B"/>
    <property type="match status" value="1"/>
</dbReference>
<sequence length="671" mass="73907">MIDKKAIRVALVGRPNTGKSSLFNRLTGLRQKVGNYPGVTMEKTMGLSKWAPGVLAEIIDLPGIYSLHASSVDEQVVMDSLLNDDVGEKIDVVIGLADGTNLKTCLFVFTQIIDLGIPAVLAITMTDQMERRGMELQVSDLSESLGVPISLINARSGQGIDQLRADVLKATSSSKGPFFQPGGLHLQWVNQVDQDHDFNSVYKSWLYGLSSTVYSDLINNTGRTPARVRADEAIKRYRVVNDWLRQFFHTDPGKDRRWTARLDKWIVNPIWGSVILFGLLFIIFQALFYGSETPMNFIDDQFAHLSNFLSGILPSSFLSHLITNGIIPGISGVLIFIPQIALLFGFIALLEESGYMARVVFIMDRFMRPFGLSGKSVVPMVSGTACAIPAIMSTRNMENSRERWLAIAVTPLITCAARLPVYALLISLVIPDQSFFGMSLRGLVLFGLYLIGFVTALLGSALLTKIMPTAKVNPFLLEMPSYRLPQLKNVAHAILNRTKSFVSEAGKIILAISVVLWFFASFGPGKAPDFNQDYVAIPIEDSYVGKMGKAIEPVMKPLGFDWKVSIAVLSSFVAREVFVGTMATLYSVDDNEKSSIREQMAKQKNPVTGEPYFNLAVGVSLLLFYAFAMQCMSTYAVVARETRSHKFAAIQFLILGILAYGAAFLAYSALA</sequence>
<dbReference type="InterPro" id="IPR030389">
    <property type="entry name" value="G_FEOB_dom"/>
</dbReference>
<feature type="binding site" evidence="14">
    <location>
        <position position="28"/>
    </location>
    <ligand>
        <name>Mg(2+)</name>
        <dbReference type="ChEBI" id="CHEBI:18420"/>
        <label>2</label>
    </ligand>
</feature>
<keyword evidence="7 15" id="KW-1133">Transmembrane helix</keyword>
<protein>
    <recommendedName>
        <fullName evidence="12 15">Ferrous iron transport protein B</fullName>
    </recommendedName>
</protein>
<dbReference type="InterPro" id="IPR011642">
    <property type="entry name" value="Gate_dom"/>
</dbReference>
<feature type="binding site" evidence="13">
    <location>
        <begin position="13"/>
        <end position="20"/>
    </location>
    <ligand>
        <name>GTP</name>
        <dbReference type="ChEBI" id="CHEBI:37565"/>
        <label>1</label>
    </ligand>
</feature>
<dbReference type="GO" id="GO:0005525">
    <property type="term" value="F:GTP binding"/>
    <property type="evidence" value="ECO:0007669"/>
    <property type="project" value="UniProtKB-KW"/>
</dbReference>
<dbReference type="InterPro" id="IPR011640">
    <property type="entry name" value="Fe2_transport_prot_B_C"/>
</dbReference>
<dbReference type="Pfam" id="PF07670">
    <property type="entry name" value="Gate"/>
    <property type="match status" value="2"/>
</dbReference>
<keyword evidence="3" id="KW-1003">Cell membrane</keyword>
<comment type="function">
    <text evidence="15">Probable transporter of a GTP-driven Fe(2+) uptake system.</text>
</comment>
<dbReference type="Pfam" id="PF02421">
    <property type="entry name" value="FeoB_N"/>
    <property type="match status" value="1"/>
</dbReference>
<keyword evidence="6 13" id="KW-0547">Nucleotide-binding</keyword>
<evidence type="ECO:0000256" key="5">
    <source>
        <dbReference type="ARBA" id="ARBA00022692"/>
    </source>
</evidence>
<keyword evidence="4 15" id="KW-0410">Iron transport</keyword>
<evidence type="ECO:0000256" key="6">
    <source>
        <dbReference type="ARBA" id="ARBA00022741"/>
    </source>
</evidence>
<feature type="binding site" evidence="14">
    <location>
        <position position="27"/>
    </location>
    <ligand>
        <name>Mg(2+)</name>
        <dbReference type="ChEBI" id="CHEBI:18420"/>
        <label>2</label>
    </ligand>
</feature>
<dbReference type="CDD" id="cd01879">
    <property type="entry name" value="FeoB"/>
    <property type="match status" value="1"/>
</dbReference>
<evidence type="ECO:0000259" key="16">
    <source>
        <dbReference type="PROSITE" id="PS51711"/>
    </source>
</evidence>
<feature type="binding site" evidence="13">
    <location>
        <begin position="60"/>
        <end position="63"/>
    </location>
    <ligand>
        <name>GTP</name>
        <dbReference type="ChEBI" id="CHEBI:37565"/>
        <label>1</label>
    </ligand>
</feature>
<dbReference type="NCBIfam" id="TIGR00437">
    <property type="entry name" value="feoB"/>
    <property type="match status" value="1"/>
</dbReference>
<evidence type="ECO:0000256" key="3">
    <source>
        <dbReference type="ARBA" id="ARBA00022475"/>
    </source>
</evidence>
<feature type="binding site" evidence="13">
    <location>
        <begin position="38"/>
        <end position="42"/>
    </location>
    <ligand>
        <name>GTP</name>
        <dbReference type="ChEBI" id="CHEBI:37565"/>
        <label>1</label>
    </ligand>
</feature>
<comment type="subcellular location">
    <subcellularLocation>
        <location evidence="15">Cell inner membrane</location>
        <topology evidence="15">Multi-pass membrane protein</topology>
    </subcellularLocation>
    <subcellularLocation>
        <location evidence="1">Cell membrane</location>
        <topology evidence="1">Multi-pass membrane protein</topology>
    </subcellularLocation>
</comment>
<evidence type="ECO:0000256" key="2">
    <source>
        <dbReference type="ARBA" id="ARBA00022448"/>
    </source>
</evidence>
<evidence type="ECO:0000256" key="4">
    <source>
        <dbReference type="ARBA" id="ARBA00022496"/>
    </source>
</evidence>
<dbReference type="PANTHER" id="PTHR43185:SF1">
    <property type="entry name" value="FE(2+) TRANSPORTER FEOB"/>
    <property type="match status" value="1"/>
</dbReference>
<feature type="transmembrane region" description="Helical" evidence="15">
    <location>
        <begin position="612"/>
        <end position="638"/>
    </location>
</feature>
<feature type="domain" description="FeoB-type G" evidence="16">
    <location>
        <begin position="6"/>
        <end position="173"/>
    </location>
</feature>
<feature type="transmembrane region" description="Helical" evidence="15">
    <location>
        <begin position="265"/>
        <end position="290"/>
    </location>
</feature>
<evidence type="ECO:0000256" key="12">
    <source>
        <dbReference type="NCBIfam" id="TIGR00437"/>
    </source>
</evidence>
<organism evidence="17">
    <name type="scientific">uncultured Flavobacteriia bacterium</name>
    <dbReference type="NCBI Taxonomy" id="212695"/>
    <lineage>
        <taxon>Bacteria</taxon>
        <taxon>Pseudomonadati</taxon>
        <taxon>Bacteroidota</taxon>
        <taxon>Flavobacteriia</taxon>
        <taxon>environmental samples</taxon>
    </lineage>
</organism>
<dbReference type="InterPro" id="IPR003373">
    <property type="entry name" value="Fe2_transport_prot-B"/>
</dbReference>
<gene>
    <name evidence="17" type="ORF">S3_816_0014</name>
</gene>
<dbReference type="Pfam" id="PF07664">
    <property type="entry name" value="FeoB_C"/>
    <property type="match status" value="1"/>
</dbReference>
<evidence type="ECO:0000256" key="9">
    <source>
        <dbReference type="ARBA" id="ARBA00023065"/>
    </source>
</evidence>
<evidence type="ECO:0000256" key="8">
    <source>
        <dbReference type="ARBA" id="ARBA00023004"/>
    </source>
</evidence>
<reference evidence="17" key="1">
    <citation type="submission" date="2010-05" db="EMBL/GenBank/DDBJ databases">
        <authorList>
            <person name="Genoscope - CEA"/>
        </authorList>
    </citation>
    <scope>NUCLEOTIDE SEQUENCE</scope>
</reference>
<dbReference type="GO" id="GO:0005886">
    <property type="term" value="C:plasma membrane"/>
    <property type="evidence" value="ECO:0007669"/>
    <property type="project" value="UniProtKB-SubCell"/>
</dbReference>
<dbReference type="GO" id="GO:0015093">
    <property type="term" value="F:ferrous iron transmembrane transporter activity"/>
    <property type="evidence" value="ECO:0007669"/>
    <property type="project" value="UniProtKB-UniRule"/>
</dbReference>
<feature type="binding site" evidence="14">
    <location>
        <position position="24"/>
    </location>
    <ligand>
        <name>Mg(2+)</name>
        <dbReference type="ChEBI" id="CHEBI:18420"/>
        <label>2</label>
    </ligand>
</feature>
<name>F4MLU9_9BACT</name>
<evidence type="ECO:0000313" key="17">
    <source>
        <dbReference type="EMBL" id="CBL87112.1"/>
    </source>
</evidence>
<keyword evidence="9" id="KW-0406">Ion transport</keyword>
<dbReference type="PROSITE" id="PS51711">
    <property type="entry name" value="G_FEOB"/>
    <property type="match status" value="1"/>
</dbReference>
<feature type="transmembrane region" description="Helical" evidence="15">
    <location>
        <begin position="442"/>
        <end position="463"/>
    </location>
</feature>
<proteinExistence type="inferred from homology"/>